<dbReference type="EMBL" id="BAAAGX010000035">
    <property type="protein sequence ID" value="GAA0277462.1"/>
    <property type="molecule type" value="Genomic_DNA"/>
</dbReference>
<evidence type="ECO:0000256" key="1">
    <source>
        <dbReference type="ARBA" id="ARBA00001974"/>
    </source>
</evidence>
<dbReference type="PANTHER" id="PTHR43884:SF20">
    <property type="entry name" value="ACYL-COA DEHYDROGENASE FADE28"/>
    <property type="match status" value="1"/>
</dbReference>
<dbReference type="Proteomes" id="UP001500967">
    <property type="component" value="Unassembled WGS sequence"/>
</dbReference>
<dbReference type="Gene3D" id="1.10.540.10">
    <property type="entry name" value="Acyl-CoA dehydrogenase/oxidase, N-terminal domain"/>
    <property type="match status" value="1"/>
</dbReference>
<evidence type="ECO:0000256" key="4">
    <source>
        <dbReference type="ARBA" id="ARBA00022827"/>
    </source>
</evidence>
<protein>
    <submittedName>
        <fullName evidence="8">Acyl-CoA dehydrogenase family protein</fullName>
    </submittedName>
</protein>
<dbReference type="InterPro" id="IPR037069">
    <property type="entry name" value="AcylCoA_DH/ox_N_sf"/>
</dbReference>
<dbReference type="InterPro" id="IPR036250">
    <property type="entry name" value="AcylCo_DH-like_C"/>
</dbReference>
<accession>A0ABP3EWJ6</accession>
<reference evidence="9" key="1">
    <citation type="journal article" date="2019" name="Int. J. Syst. Evol. Microbiol.">
        <title>The Global Catalogue of Microorganisms (GCM) 10K type strain sequencing project: providing services to taxonomists for standard genome sequencing and annotation.</title>
        <authorList>
            <consortium name="The Broad Institute Genomics Platform"/>
            <consortium name="The Broad Institute Genome Sequencing Center for Infectious Disease"/>
            <person name="Wu L."/>
            <person name="Ma J."/>
        </authorList>
    </citation>
    <scope>NUCLEOTIDE SEQUENCE [LARGE SCALE GENOMIC DNA]</scope>
    <source>
        <strain evidence="9">JCM 10425</strain>
    </source>
</reference>
<dbReference type="SUPFAM" id="SSF56645">
    <property type="entry name" value="Acyl-CoA dehydrogenase NM domain-like"/>
    <property type="match status" value="1"/>
</dbReference>
<evidence type="ECO:0000313" key="9">
    <source>
        <dbReference type="Proteomes" id="UP001500967"/>
    </source>
</evidence>
<dbReference type="InterPro" id="IPR009075">
    <property type="entry name" value="AcylCo_DH/oxidase_C"/>
</dbReference>
<organism evidence="8 9">
    <name type="scientific">Cryptosporangium japonicum</name>
    <dbReference type="NCBI Taxonomy" id="80872"/>
    <lineage>
        <taxon>Bacteria</taxon>
        <taxon>Bacillati</taxon>
        <taxon>Actinomycetota</taxon>
        <taxon>Actinomycetes</taxon>
        <taxon>Cryptosporangiales</taxon>
        <taxon>Cryptosporangiaceae</taxon>
        <taxon>Cryptosporangium</taxon>
    </lineage>
</organism>
<evidence type="ECO:0000256" key="5">
    <source>
        <dbReference type="ARBA" id="ARBA00023002"/>
    </source>
</evidence>
<dbReference type="RefSeq" id="WP_344653852.1">
    <property type="nucleotide sequence ID" value="NZ_BAAAGX010000035.1"/>
</dbReference>
<gene>
    <name evidence="8" type="ORF">GCM10009539_76580</name>
</gene>
<feature type="domain" description="Acyl-CoA dehydrogenase/oxidase N-terminal" evidence="7">
    <location>
        <begin position="41"/>
        <end position="84"/>
    </location>
</feature>
<dbReference type="Gene3D" id="1.20.140.10">
    <property type="entry name" value="Butyryl-CoA Dehydrogenase, subunit A, domain 3"/>
    <property type="match status" value="1"/>
</dbReference>
<keyword evidence="3" id="KW-0285">Flavoprotein</keyword>
<dbReference type="Pfam" id="PF00441">
    <property type="entry name" value="Acyl-CoA_dh_1"/>
    <property type="match status" value="1"/>
</dbReference>
<keyword evidence="5" id="KW-0560">Oxidoreductase</keyword>
<evidence type="ECO:0000256" key="2">
    <source>
        <dbReference type="ARBA" id="ARBA00009347"/>
    </source>
</evidence>
<keyword evidence="4" id="KW-0274">FAD</keyword>
<name>A0ABP3EWJ6_9ACTN</name>
<keyword evidence="9" id="KW-1185">Reference proteome</keyword>
<evidence type="ECO:0000259" key="6">
    <source>
        <dbReference type="Pfam" id="PF00441"/>
    </source>
</evidence>
<dbReference type="InterPro" id="IPR009100">
    <property type="entry name" value="AcylCoA_DH/oxidase_NM_dom_sf"/>
</dbReference>
<dbReference type="SUPFAM" id="SSF47203">
    <property type="entry name" value="Acyl-CoA dehydrogenase C-terminal domain-like"/>
    <property type="match status" value="1"/>
</dbReference>
<evidence type="ECO:0000256" key="3">
    <source>
        <dbReference type="ARBA" id="ARBA00022630"/>
    </source>
</evidence>
<evidence type="ECO:0000259" key="7">
    <source>
        <dbReference type="Pfam" id="PF02771"/>
    </source>
</evidence>
<proteinExistence type="inferred from homology"/>
<dbReference type="PANTHER" id="PTHR43884">
    <property type="entry name" value="ACYL-COA DEHYDROGENASE"/>
    <property type="match status" value="1"/>
</dbReference>
<dbReference type="Pfam" id="PF02771">
    <property type="entry name" value="Acyl-CoA_dh_N"/>
    <property type="match status" value="1"/>
</dbReference>
<sequence length="318" mass="32999">MRFALTEEQLSFGAAIDALLGPADVAGACRGWAAGETADGLRLWGRLAELGVPGLRVPEEFGGTGSTPLDLAVVCERLGYHGVPGPYLESVALAPALPIDAAVLTELAKGTARVSVAAPPHSPFAVDADAATHRYLLTGRTLASARVERSLTSIDPTRRLALLAPVEVVGVAGAHVLDEVVLAAAAWLVGAGQRLLDETVGHVTARRQFGRPIGEFQAVKHALADVRVGLDFARPLVRGAAHALGSGAAGTRDVPAAKVLAGQAAYRAARTALQLHGAIGYTRELDLSRWILRVRALIGAWGTPAHHRARVLDGPAGS</sequence>
<comment type="similarity">
    <text evidence="2">Belongs to the acyl-CoA dehydrogenase family.</text>
</comment>
<feature type="domain" description="Acyl-CoA dehydrogenase/oxidase C-terminal" evidence="6">
    <location>
        <begin position="183"/>
        <end position="310"/>
    </location>
</feature>
<comment type="cofactor">
    <cofactor evidence="1">
        <name>FAD</name>
        <dbReference type="ChEBI" id="CHEBI:57692"/>
    </cofactor>
</comment>
<dbReference type="InterPro" id="IPR013786">
    <property type="entry name" value="AcylCoA_DH/ox_N"/>
</dbReference>
<comment type="caution">
    <text evidence="8">The sequence shown here is derived from an EMBL/GenBank/DDBJ whole genome shotgun (WGS) entry which is preliminary data.</text>
</comment>
<evidence type="ECO:0000313" key="8">
    <source>
        <dbReference type="EMBL" id="GAA0277462.1"/>
    </source>
</evidence>